<proteinExistence type="predicted"/>
<organism evidence="1 2">
    <name type="scientific">Paractinoplanes toevensis</name>
    <dbReference type="NCBI Taxonomy" id="571911"/>
    <lineage>
        <taxon>Bacteria</taxon>
        <taxon>Bacillati</taxon>
        <taxon>Actinomycetota</taxon>
        <taxon>Actinomycetes</taxon>
        <taxon>Micromonosporales</taxon>
        <taxon>Micromonosporaceae</taxon>
        <taxon>Paractinoplanes</taxon>
    </lineage>
</organism>
<dbReference type="RefSeq" id="WP_213013165.1">
    <property type="nucleotide sequence ID" value="NZ_BOQN01000149.1"/>
</dbReference>
<reference evidence="1 2" key="1">
    <citation type="submission" date="2021-03" db="EMBL/GenBank/DDBJ databases">
        <title>Whole genome shotgun sequence of Actinoplanes toevensis NBRC 105298.</title>
        <authorList>
            <person name="Komaki H."/>
            <person name="Tamura T."/>
        </authorList>
    </citation>
    <scope>NUCLEOTIDE SEQUENCE [LARGE SCALE GENOMIC DNA]</scope>
    <source>
        <strain evidence="1 2">NBRC 105298</strain>
    </source>
</reference>
<dbReference type="EMBL" id="BOQN01000149">
    <property type="protein sequence ID" value="GIM97527.1"/>
    <property type="molecule type" value="Genomic_DNA"/>
</dbReference>
<name>A0A920BQI3_9ACTN</name>
<keyword evidence="2" id="KW-1185">Reference proteome</keyword>
<comment type="caution">
    <text evidence="1">The sequence shown here is derived from an EMBL/GenBank/DDBJ whole genome shotgun (WGS) entry which is preliminary data.</text>
</comment>
<sequence length="90" mass="9807">MPTLAATATPTASLSGLLILALLFATLCYGVGCWIWPFGACRRCKGTGKRRSPFGRAFGLCRRCGGDGRRLRVGRRILNSLRETHDKGTH</sequence>
<dbReference type="Proteomes" id="UP000677082">
    <property type="component" value="Unassembled WGS sequence"/>
</dbReference>
<evidence type="ECO:0000313" key="2">
    <source>
        <dbReference type="Proteomes" id="UP000677082"/>
    </source>
</evidence>
<dbReference type="AlphaFoldDB" id="A0A920BQI3"/>
<gene>
    <name evidence="1" type="ORF">Ato02nite_093200</name>
</gene>
<accession>A0A920BQI3</accession>
<evidence type="ECO:0000313" key="1">
    <source>
        <dbReference type="EMBL" id="GIM97527.1"/>
    </source>
</evidence>
<protein>
    <submittedName>
        <fullName evidence="1">Uncharacterized protein</fullName>
    </submittedName>
</protein>